<proteinExistence type="predicted"/>
<dbReference type="VEuPathDB" id="FungiDB:BO97DRAFT_419733"/>
<protein>
    <recommendedName>
        <fullName evidence="4">TPR-like protein</fullName>
    </recommendedName>
</protein>
<keyword evidence="3" id="KW-1185">Reference proteome</keyword>
<dbReference type="SUPFAM" id="SSF48452">
    <property type="entry name" value="TPR-like"/>
    <property type="match status" value="1"/>
</dbReference>
<dbReference type="Proteomes" id="UP000248961">
    <property type="component" value="Unassembled WGS sequence"/>
</dbReference>
<organism evidence="2 3">
    <name type="scientific">Aspergillus homomorphus (strain CBS 101889)</name>
    <dbReference type="NCBI Taxonomy" id="1450537"/>
    <lineage>
        <taxon>Eukaryota</taxon>
        <taxon>Fungi</taxon>
        <taxon>Dikarya</taxon>
        <taxon>Ascomycota</taxon>
        <taxon>Pezizomycotina</taxon>
        <taxon>Eurotiomycetes</taxon>
        <taxon>Eurotiomycetidae</taxon>
        <taxon>Eurotiales</taxon>
        <taxon>Aspergillaceae</taxon>
        <taxon>Aspergillus</taxon>
        <taxon>Aspergillus subgen. Circumdati</taxon>
    </lineage>
</organism>
<dbReference type="InterPro" id="IPR053137">
    <property type="entry name" value="NLR-like"/>
</dbReference>
<dbReference type="RefSeq" id="XP_025556649.1">
    <property type="nucleotide sequence ID" value="XM_025696589.1"/>
</dbReference>
<dbReference type="AlphaFoldDB" id="A0A395IBX2"/>
<feature type="compositionally biased region" description="Basic and acidic residues" evidence="1">
    <location>
        <begin position="219"/>
        <end position="235"/>
    </location>
</feature>
<dbReference type="Gene3D" id="1.25.40.10">
    <property type="entry name" value="Tetratricopeptide repeat domain"/>
    <property type="match status" value="2"/>
</dbReference>
<dbReference type="InterPro" id="IPR011990">
    <property type="entry name" value="TPR-like_helical_dom_sf"/>
</dbReference>
<dbReference type="PANTHER" id="PTHR46082">
    <property type="entry name" value="ATP/GTP-BINDING PROTEIN-RELATED"/>
    <property type="match status" value="1"/>
</dbReference>
<evidence type="ECO:0008006" key="4">
    <source>
        <dbReference type="Google" id="ProtNLM"/>
    </source>
</evidence>
<sequence>MFNISRLYWIQGNAAAAEAMYQQVLTGQEKASSADHASTIHTAHHLRNFYSAQGKFSEAGDDPGICAYPCRQQDNLAEAEALFKRVLSGRKKTLGAGIAPVLAVLNNPANIYRHQGKQKEAEDIYYSVSSGFTAISPGHPSALGAMNNLGVIYQDPGKYKMAERVLQQVLIDYEKRFNRNHISTLDTACNLGDLYRVQRKEQKAREIYQQAHAGFEKTLSPDHPKTRETVDKLEPLSKSPRSRAREGIFEFLHGS</sequence>
<dbReference type="PANTHER" id="PTHR46082:SF6">
    <property type="entry name" value="AAA+ ATPASE DOMAIN-CONTAINING PROTEIN-RELATED"/>
    <property type="match status" value="1"/>
</dbReference>
<feature type="region of interest" description="Disordered" evidence="1">
    <location>
        <begin position="211"/>
        <end position="244"/>
    </location>
</feature>
<dbReference type="Pfam" id="PF13374">
    <property type="entry name" value="TPR_10"/>
    <property type="match status" value="2"/>
</dbReference>
<dbReference type="OrthoDB" id="1658288at2759"/>
<evidence type="ECO:0000256" key="1">
    <source>
        <dbReference type="SAM" id="MobiDB-lite"/>
    </source>
</evidence>
<dbReference type="STRING" id="1450537.A0A395IBX2"/>
<gene>
    <name evidence="2" type="ORF">BO97DRAFT_419733</name>
</gene>
<name>A0A395IBX2_ASPHC</name>
<dbReference type="GeneID" id="37200878"/>
<reference evidence="2 3" key="1">
    <citation type="submission" date="2018-02" db="EMBL/GenBank/DDBJ databases">
        <title>The genomes of Aspergillus section Nigri reveals drivers in fungal speciation.</title>
        <authorList>
            <consortium name="DOE Joint Genome Institute"/>
            <person name="Vesth T.C."/>
            <person name="Nybo J."/>
            <person name="Theobald S."/>
            <person name="Brandl J."/>
            <person name="Frisvad J.C."/>
            <person name="Nielsen K.F."/>
            <person name="Lyhne E.K."/>
            <person name="Kogle M.E."/>
            <person name="Kuo A."/>
            <person name="Riley R."/>
            <person name="Clum A."/>
            <person name="Nolan M."/>
            <person name="Lipzen A."/>
            <person name="Salamov A."/>
            <person name="Henrissat B."/>
            <person name="Wiebenga A."/>
            <person name="De vries R.P."/>
            <person name="Grigoriev I.V."/>
            <person name="Mortensen U.H."/>
            <person name="Andersen M.R."/>
            <person name="Baker S.E."/>
        </authorList>
    </citation>
    <scope>NUCLEOTIDE SEQUENCE [LARGE SCALE GENOMIC DNA]</scope>
    <source>
        <strain evidence="2 3">CBS 101889</strain>
    </source>
</reference>
<evidence type="ECO:0000313" key="2">
    <source>
        <dbReference type="EMBL" id="RAL17495.1"/>
    </source>
</evidence>
<evidence type="ECO:0000313" key="3">
    <source>
        <dbReference type="Proteomes" id="UP000248961"/>
    </source>
</evidence>
<dbReference type="EMBL" id="KZ824267">
    <property type="protein sequence ID" value="RAL17495.1"/>
    <property type="molecule type" value="Genomic_DNA"/>
</dbReference>
<accession>A0A395IBX2</accession>
<dbReference type="Pfam" id="PF13424">
    <property type="entry name" value="TPR_12"/>
    <property type="match status" value="1"/>
</dbReference>